<dbReference type="PANTHER" id="PTHR33198:SF20">
    <property type="entry name" value="RETROTRANSPOSON GAG DOMAIN-CONTAINING PROTEIN"/>
    <property type="match status" value="1"/>
</dbReference>
<sequence>MAGPQVQAIFEMLANTGGDDDFKTAVEKLTEYFMPKKNLEYEIYIFCQPRQMIDETLDQYHTRLRKLATTCEFTDVDREIKTQIIQSCVSTHLRREALCDSMLTLSALLAEGRSFEVSEKQAKGIEKSLAAVKIDEKLPTEIDDSVNVIQHQQRQQPPFARQETLKRKCYYCGLDYPHKDNSCPAYGKECSFCHKMNHFAKVVKIEININFLDSLAHHANSTTLQLTLLIDSTLTMKATHPRKMNTSTQ</sequence>
<evidence type="ECO:0000313" key="2">
    <source>
        <dbReference type="Proteomes" id="UP001152795"/>
    </source>
</evidence>
<name>A0A6S7GQB8_PARCT</name>
<dbReference type="Proteomes" id="UP001152795">
    <property type="component" value="Unassembled WGS sequence"/>
</dbReference>
<dbReference type="PANTHER" id="PTHR33198">
    <property type="entry name" value="ANK_REP_REGION DOMAIN-CONTAINING PROTEIN-RELATED"/>
    <property type="match status" value="1"/>
</dbReference>
<reference evidence="1" key="1">
    <citation type="submission" date="2020-04" db="EMBL/GenBank/DDBJ databases">
        <authorList>
            <person name="Alioto T."/>
            <person name="Alioto T."/>
            <person name="Gomez Garrido J."/>
        </authorList>
    </citation>
    <scope>NUCLEOTIDE SEQUENCE</scope>
    <source>
        <strain evidence="1">A484AB</strain>
    </source>
</reference>
<dbReference type="AlphaFoldDB" id="A0A6S7GQB8"/>
<gene>
    <name evidence="1" type="ORF">PACLA_8A039783</name>
</gene>
<accession>A0A6S7GQB8</accession>
<proteinExistence type="predicted"/>
<comment type="caution">
    <text evidence="1">The sequence shown here is derived from an EMBL/GenBank/DDBJ whole genome shotgun (WGS) entry which is preliminary data.</text>
</comment>
<evidence type="ECO:0000313" key="1">
    <source>
        <dbReference type="EMBL" id="CAB3993903.1"/>
    </source>
</evidence>
<dbReference type="OrthoDB" id="10068383at2759"/>
<organism evidence="1 2">
    <name type="scientific">Paramuricea clavata</name>
    <name type="common">Red gorgonian</name>
    <name type="synonym">Violescent sea-whip</name>
    <dbReference type="NCBI Taxonomy" id="317549"/>
    <lineage>
        <taxon>Eukaryota</taxon>
        <taxon>Metazoa</taxon>
        <taxon>Cnidaria</taxon>
        <taxon>Anthozoa</taxon>
        <taxon>Octocorallia</taxon>
        <taxon>Malacalcyonacea</taxon>
        <taxon>Plexauridae</taxon>
        <taxon>Paramuricea</taxon>
    </lineage>
</organism>
<protein>
    <submittedName>
        <fullName evidence="1">Uncharacterized protein</fullName>
    </submittedName>
</protein>
<dbReference type="EMBL" id="CACRXK020002351">
    <property type="protein sequence ID" value="CAB3993903.1"/>
    <property type="molecule type" value="Genomic_DNA"/>
</dbReference>
<keyword evidence="2" id="KW-1185">Reference proteome</keyword>